<organism evidence="1 2">
    <name type="scientific">Melia azedarach</name>
    <name type="common">Chinaberry tree</name>
    <dbReference type="NCBI Taxonomy" id="155640"/>
    <lineage>
        <taxon>Eukaryota</taxon>
        <taxon>Viridiplantae</taxon>
        <taxon>Streptophyta</taxon>
        <taxon>Embryophyta</taxon>
        <taxon>Tracheophyta</taxon>
        <taxon>Spermatophyta</taxon>
        <taxon>Magnoliopsida</taxon>
        <taxon>eudicotyledons</taxon>
        <taxon>Gunneridae</taxon>
        <taxon>Pentapetalae</taxon>
        <taxon>rosids</taxon>
        <taxon>malvids</taxon>
        <taxon>Sapindales</taxon>
        <taxon>Meliaceae</taxon>
        <taxon>Melia</taxon>
    </lineage>
</organism>
<comment type="caution">
    <text evidence="1">The sequence shown here is derived from an EMBL/GenBank/DDBJ whole genome shotgun (WGS) entry which is preliminary data.</text>
</comment>
<reference evidence="1 2" key="1">
    <citation type="journal article" date="2023" name="Science">
        <title>Complex scaffold remodeling in plant triterpene biosynthesis.</title>
        <authorList>
            <person name="De La Pena R."/>
            <person name="Hodgson H."/>
            <person name="Liu J.C."/>
            <person name="Stephenson M.J."/>
            <person name="Martin A.C."/>
            <person name="Owen C."/>
            <person name="Harkess A."/>
            <person name="Leebens-Mack J."/>
            <person name="Jimenez L.E."/>
            <person name="Osbourn A."/>
            <person name="Sattely E.S."/>
        </authorList>
    </citation>
    <scope>NUCLEOTIDE SEQUENCE [LARGE SCALE GENOMIC DNA]</scope>
    <source>
        <strain evidence="2">cv. JPN11</strain>
        <tissue evidence="1">Leaf</tissue>
    </source>
</reference>
<gene>
    <name evidence="1" type="ORF">OWV82_004047</name>
</gene>
<protein>
    <submittedName>
        <fullName evidence="1">Stigma-specific Stig1 family protein</fullName>
    </submittedName>
</protein>
<sequence>MKSTKPFLIFLLFTLFLLLHNIVSATPNVEEENINFNNSNVGIDLYEADEDQDDGSLMGTSGRSLLQKRRNRHYRTLRLTCKKFPRICYFKGSPGHSCCKKKCVNLLKDRMNCGKCGKKCKYNQICCNGKCVNPSFNGRHCGACNNSCNNGEFCVFGLCNYA</sequence>
<accession>A0ACC1YMW0</accession>
<keyword evidence="2" id="KW-1185">Reference proteome</keyword>
<proteinExistence type="predicted"/>
<dbReference type="EMBL" id="CM051395">
    <property type="protein sequence ID" value="KAJ4725136.1"/>
    <property type="molecule type" value="Genomic_DNA"/>
</dbReference>
<dbReference type="Proteomes" id="UP001164539">
    <property type="component" value="Chromosome 2"/>
</dbReference>
<evidence type="ECO:0000313" key="1">
    <source>
        <dbReference type="EMBL" id="KAJ4725136.1"/>
    </source>
</evidence>
<name>A0ACC1YMW0_MELAZ</name>
<evidence type="ECO:0000313" key="2">
    <source>
        <dbReference type="Proteomes" id="UP001164539"/>
    </source>
</evidence>